<dbReference type="InterPro" id="IPR036890">
    <property type="entry name" value="HATPase_C_sf"/>
</dbReference>
<keyword evidence="5" id="KW-0597">Phosphoprotein</keyword>
<gene>
    <name evidence="16" type="ORF">SporoS204_01360</name>
</gene>
<keyword evidence="11 13" id="KW-0472">Membrane</keyword>
<dbReference type="CDD" id="cd00075">
    <property type="entry name" value="HATPase"/>
    <property type="match status" value="1"/>
</dbReference>
<dbReference type="CDD" id="cd06225">
    <property type="entry name" value="HAMP"/>
    <property type="match status" value="1"/>
</dbReference>
<keyword evidence="10" id="KW-0902">Two-component regulatory system</keyword>
<evidence type="ECO:0000256" key="11">
    <source>
        <dbReference type="ARBA" id="ARBA00023136"/>
    </source>
</evidence>
<dbReference type="SUPFAM" id="SSF55874">
    <property type="entry name" value="ATPase domain of HSP90 chaperone/DNA topoisomerase II/histidine kinase"/>
    <property type="match status" value="1"/>
</dbReference>
<dbReference type="SUPFAM" id="SSF47384">
    <property type="entry name" value="Homodimeric domain of signal transducing histidine kinase"/>
    <property type="match status" value="1"/>
</dbReference>
<keyword evidence="4" id="KW-1003">Cell membrane</keyword>
<keyword evidence="13" id="KW-1133">Transmembrane helix</keyword>
<dbReference type="SUPFAM" id="SSF158472">
    <property type="entry name" value="HAMP domain-like"/>
    <property type="match status" value="1"/>
</dbReference>
<feature type="domain" description="Histidine kinase" evidence="14">
    <location>
        <begin position="240"/>
        <end position="452"/>
    </location>
</feature>
<dbReference type="Pfam" id="PF02518">
    <property type="entry name" value="HATPase_c"/>
    <property type="match status" value="1"/>
</dbReference>
<dbReference type="InterPro" id="IPR003660">
    <property type="entry name" value="HAMP_dom"/>
</dbReference>
<evidence type="ECO:0000259" key="15">
    <source>
        <dbReference type="PROSITE" id="PS50885"/>
    </source>
</evidence>
<keyword evidence="13" id="KW-0812">Transmembrane</keyword>
<feature type="domain" description="HAMP" evidence="15">
    <location>
        <begin position="180"/>
        <end position="232"/>
    </location>
</feature>
<dbReference type="Gene3D" id="3.30.565.10">
    <property type="entry name" value="Histidine kinase-like ATPase, C-terminal domain"/>
    <property type="match status" value="1"/>
</dbReference>
<comment type="subcellular location">
    <subcellularLocation>
        <location evidence="2">Cell membrane</location>
        <topology evidence="2">Multi-pass membrane protein</topology>
    </subcellularLocation>
</comment>
<dbReference type="InterPro" id="IPR036097">
    <property type="entry name" value="HisK_dim/P_sf"/>
</dbReference>
<dbReference type="PRINTS" id="PR00344">
    <property type="entry name" value="BCTRLSENSOR"/>
</dbReference>
<evidence type="ECO:0000256" key="8">
    <source>
        <dbReference type="ARBA" id="ARBA00022777"/>
    </source>
</evidence>
<evidence type="ECO:0000256" key="9">
    <source>
        <dbReference type="ARBA" id="ARBA00022840"/>
    </source>
</evidence>
<dbReference type="RefSeq" id="WP_029053885.1">
    <property type="nucleotide sequence ID" value="NZ_CP015108.1"/>
</dbReference>
<evidence type="ECO:0000259" key="14">
    <source>
        <dbReference type="PROSITE" id="PS50109"/>
    </source>
</evidence>
<evidence type="ECO:0000256" key="12">
    <source>
        <dbReference type="SAM" id="Coils"/>
    </source>
</evidence>
<evidence type="ECO:0000313" key="17">
    <source>
        <dbReference type="Proteomes" id="UP000192486"/>
    </source>
</evidence>
<dbReference type="InterPro" id="IPR003661">
    <property type="entry name" value="HisK_dim/P_dom"/>
</dbReference>
<evidence type="ECO:0000256" key="13">
    <source>
        <dbReference type="SAM" id="Phobius"/>
    </source>
</evidence>
<feature type="transmembrane region" description="Helical" evidence="13">
    <location>
        <begin position="158"/>
        <end position="178"/>
    </location>
</feature>
<dbReference type="InterPro" id="IPR005467">
    <property type="entry name" value="His_kinase_dom"/>
</dbReference>
<dbReference type="PANTHER" id="PTHR42878">
    <property type="entry name" value="TWO-COMPONENT HISTIDINE KINASE"/>
    <property type="match status" value="1"/>
</dbReference>
<accession>A0ABN4YMJ6</accession>
<comment type="catalytic activity">
    <reaction evidence="1">
        <text>ATP + protein L-histidine = ADP + protein N-phospho-L-histidine.</text>
        <dbReference type="EC" id="2.7.13.3"/>
    </reaction>
</comment>
<sequence length="452" mass="51190">MNKISTKLAASFIISFLILDTLLMVYLHQTITHARVDEELDRLLKTGSNHRNVLEDNYTETTLHHIILMESGGERDVAILDDRGNIVQHSLDNEEILTPYVSELHDTQLTEDTILPVDWETSPYLVSMHPYEVKGNSGTLVMLQSTIPIRQLVNQLNAHFLLAGGGSIVVLFIVYLLLSKWLTRPLIRMKEATEQISEGLYDVDLPKLSNDELGELAASIRKLSNDLSRVKRERKEFLASVSHEMGTPLTYLIGYAKVAQRTELNDTERFDYLSIIEEEAERLKTLVKNLMDLAQMDEMTFTVTKSEFSADEFIRDIVQLVQPSFDLKGITLRIEQVRDFPIVADRMRLEQIILNLLDNALHYSETGSTVIIRAFQDKKHVILQVEDSGCGIAAENQQQIFEKLYRVEKSRSRSFGGAGLGLATVKELTEAHGGTIEVQSELEKGSIFTVRL</sequence>
<feature type="coiled-coil region" evidence="12">
    <location>
        <begin position="213"/>
        <end position="240"/>
    </location>
</feature>
<keyword evidence="7" id="KW-0547">Nucleotide-binding</keyword>
<evidence type="ECO:0000313" key="16">
    <source>
        <dbReference type="EMBL" id="ARF12940.1"/>
    </source>
</evidence>
<reference evidence="16 17" key="1">
    <citation type="submission" date="2016-04" db="EMBL/GenBank/DDBJ databases">
        <title>Comparative Genomics and Epigenetics of Sporosarcina ureae.</title>
        <authorList>
            <person name="Oliver A.S."/>
            <person name="Cooper K.K."/>
        </authorList>
    </citation>
    <scope>NUCLEOTIDE SEQUENCE [LARGE SCALE GENOMIC DNA]</scope>
    <source>
        <strain evidence="16 17">S204</strain>
    </source>
</reference>
<evidence type="ECO:0000256" key="6">
    <source>
        <dbReference type="ARBA" id="ARBA00022679"/>
    </source>
</evidence>
<evidence type="ECO:0000256" key="1">
    <source>
        <dbReference type="ARBA" id="ARBA00000085"/>
    </source>
</evidence>
<evidence type="ECO:0000256" key="10">
    <source>
        <dbReference type="ARBA" id="ARBA00023012"/>
    </source>
</evidence>
<dbReference type="EMBL" id="CP015108">
    <property type="protein sequence ID" value="ARF12940.1"/>
    <property type="molecule type" value="Genomic_DNA"/>
</dbReference>
<dbReference type="SMART" id="SM00387">
    <property type="entry name" value="HATPase_c"/>
    <property type="match status" value="1"/>
</dbReference>
<dbReference type="PANTHER" id="PTHR42878:SF7">
    <property type="entry name" value="SENSOR HISTIDINE KINASE GLRK"/>
    <property type="match status" value="1"/>
</dbReference>
<keyword evidence="9" id="KW-0067">ATP-binding</keyword>
<evidence type="ECO:0000256" key="4">
    <source>
        <dbReference type="ARBA" id="ARBA00022475"/>
    </source>
</evidence>
<dbReference type="Gene3D" id="6.10.340.10">
    <property type="match status" value="1"/>
</dbReference>
<dbReference type="Pfam" id="PF00512">
    <property type="entry name" value="HisKA"/>
    <property type="match status" value="1"/>
</dbReference>
<dbReference type="SMART" id="SM00388">
    <property type="entry name" value="HisKA"/>
    <property type="match status" value="1"/>
</dbReference>
<dbReference type="CDD" id="cd00082">
    <property type="entry name" value="HisKA"/>
    <property type="match status" value="1"/>
</dbReference>
<protein>
    <recommendedName>
        <fullName evidence="3">histidine kinase</fullName>
        <ecNumber evidence="3">2.7.13.3</ecNumber>
    </recommendedName>
</protein>
<dbReference type="PROSITE" id="PS50109">
    <property type="entry name" value="HIS_KIN"/>
    <property type="match status" value="1"/>
</dbReference>
<dbReference type="EC" id="2.7.13.3" evidence="3"/>
<organism evidence="16 17">
    <name type="scientific">Sporosarcina ureae</name>
    <dbReference type="NCBI Taxonomy" id="1571"/>
    <lineage>
        <taxon>Bacteria</taxon>
        <taxon>Bacillati</taxon>
        <taxon>Bacillota</taxon>
        <taxon>Bacilli</taxon>
        <taxon>Bacillales</taxon>
        <taxon>Caryophanaceae</taxon>
        <taxon>Sporosarcina</taxon>
    </lineage>
</organism>
<dbReference type="InterPro" id="IPR003594">
    <property type="entry name" value="HATPase_dom"/>
</dbReference>
<dbReference type="Pfam" id="PF00672">
    <property type="entry name" value="HAMP"/>
    <property type="match status" value="1"/>
</dbReference>
<evidence type="ECO:0000256" key="5">
    <source>
        <dbReference type="ARBA" id="ARBA00022553"/>
    </source>
</evidence>
<keyword evidence="17" id="KW-1185">Reference proteome</keyword>
<evidence type="ECO:0000256" key="7">
    <source>
        <dbReference type="ARBA" id="ARBA00022741"/>
    </source>
</evidence>
<evidence type="ECO:0000256" key="2">
    <source>
        <dbReference type="ARBA" id="ARBA00004651"/>
    </source>
</evidence>
<dbReference type="InterPro" id="IPR050351">
    <property type="entry name" value="BphY/WalK/GraS-like"/>
</dbReference>
<keyword evidence="12" id="KW-0175">Coiled coil</keyword>
<proteinExistence type="predicted"/>
<dbReference type="PROSITE" id="PS50885">
    <property type="entry name" value="HAMP"/>
    <property type="match status" value="1"/>
</dbReference>
<dbReference type="GO" id="GO:0016301">
    <property type="term" value="F:kinase activity"/>
    <property type="evidence" value="ECO:0007669"/>
    <property type="project" value="UniProtKB-KW"/>
</dbReference>
<dbReference type="Gene3D" id="1.10.287.130">
    <property type="match status" value="1"/>
</dbReference>
<evidence type="ECO:0000256" key="3">
    <source>
        <dbReference type="ARBA" id="ARBA00012438"/>
    </source>
</evidence>
<dbReference type="Proteomes" id="UP000192486">
    <property type="component" value="Chromosome"/>
</dbReference>
<dbReference type="SMART" id="SM00304">
    <property type="entry name" value="HAMP"/>
    <property type="match status" value="1"/>
</dbReference>
<keyword evidence="6" id="KW-0808">Transferase</keyword>
<name>A0ABN4YMJ6_SPOUR</name>
<dbReference type="InterPro" id="IPR004358">
    <property type="entry name" value="Sig_transdc_His_kin-like_C"/>
</dbReference>
<keyword evidence="8 16" id="KW-0418">Kinase</keyword>